<feature type="domain" description="TonB-dependent transporter Oar-like beta-barrel" evidence="10">
    <location>
        <begin position="331"/>
        <end position="569"/>
    </location>
</feature>
<feature type="domain" description="TonB-dependent receptor plug" evidence="9">
    <location>
        <begin position="135"/>
        <end position="233"/>
    </location>
</feature>
<dbReference type="SUPFAM" id="SSF49452">
    <property type="entry name" value="Starch-binding domain-like"/>
    <property type="match status" value="1"/>
</dbReference>
<dbReference type="Gene3D" id="2.40.170.20">
    <property type="entry name" value="TonB-dependent receptor, beta-barrel domain"/>
    <property type="match status" value="1"/>
</dbReference>
<keyword evidence="12" id="KW-1185">Reference proteome</keyword>
<dbReference type="Pfam" id="PF25183">
    <property type="entry name" value="OMP_b-brl_4"/>
    <property type="match status" value="1"/>
</dbReference>
<name>A0ABS3B0E5_9XANT</name>
<evidence type="ECO:0000313" key="11">
    <source>
        <dbReference type="EMBL" id="MBN6101805.1"/>
    </source>
</evidence>
<evidence type="ECO:0000259" key="10">
    <source>
        <dbReference type="Pfam" id="PF25183"/>
    </source>
</evidence>
<protein>
    <submittedName>
        <fullName evidence="11">TonB-dependent receptor</fullName>
    </submittedName>
</protein>
<keyword evidence="3 7" id="KW-1134">Transmembrane beta strand</keyword>
<evidence type="ECO:0000256" key="6">
    <source>
        <dbReference type="ARBA" id="ARBA00023237"/>
    </source>
</evidence>
<feature type="chain" id="PRO_5047486813" evidence="8">
    <location>
        <begin position="31"/>
        <end position="993"/>
    </location>
</feature>
<dbReference type="EMBL" id="JAFIWB010000004">
    <property type="protein sequence ID" value="MBN6101805.1"/>
    <property type="molecule type" value="Genomic_DNA"/>
</dbReference>
<dbReference type="InterPro" id="IPR013784">
    <property type="entry name" value="Carb-bd-like_fold"/>
</dbReference>
<evidence type="ECO:0000256" key="8">
    <source>
        <dbReference type="SAM" id="SignalP"/>
    </source>
</evidence>
<proteinExistence type="inferred from homology"/>
<dbReference type="Gene3D" id="2.170.130.10">
    <property type="entry name" value="TonB-dependent receptor, plug domain"/>
    <property type="match status" value="1"/>
</dbReference>
<evidence type="ECO:0000256" key="5">
    <source>
        <dbReference type="ARBA" id="ARBA00023136"/>
    </source>
</evidence>
<evidence type="ECO:0000256" key="2">
    <source>
        <dbReference type="ARBA" id="ARBA00022448"/>
    </source>
</evidence>
<dbReference type="InterPro" id="IPR036942">
    <property type="entry name" value="Beta-barrel_TonB_sf"/>
</dbReference>
<keyword evidence="5 7" id="KW-0472">Membrane</keyword>
<dbReference type="Pfam" id="PF13620">
    <property type="entry name" value="CarboxypepD_reg"/>
    <property type="match status" value="1"/>
</dbReference>
<comment type="similarity">
    <text evidence="7">Belongs to the TonB-dependent receptor family.</text>
</comment>
<dbReference type="Proteomes" id="UP000695802">
    <property type="component" value="Unassembled WGS sequence"/>
</dbReference>
<keyword evidence="6 7" id="KW-0998">Cell outer membrane</keyword>
<dbReference type="PANTHER" id="PTHR30069">
    <property type="entry name" value="TONB-DEPENDENT OUTER MEMBRANE RECEPTOR"/>
    <property type="match status" value="1"/>
</dbReference>
<feature type="signal peptide" evidence="8">
    <location>
        <begin position="1"/>
        <end position="30"/>
    </location>
</feature>
<organism evidence="11 12">
    <name type="scientific">Xanthomonas bonasiae</name>
    <dbReference type="NCBI Taxonomy" id="2810351"/>
    <lineage>
        <taxon>Bacteria</taxon>
        <taxon>Pseudomonadati</taxon>
        <taxon>Pseudomonadota</taxon>
        <taxon>Gammaproteobacteria</taxon>
        <taxon>Lysobacterales</taxon>
        <taxon>Lysobacteraceae</taxon>
        <taxon>Xanthomonas</taxon>
    </lineage>
</organism>
<keyword evidence="11" id="KW-0675">Receptor</keyword>
<gene>
    <name evidence="11" type="ORF">JR064_06450</name>
</gene>
<dbReference type="InterPro" id="IPR012910">
    <property type="entry name" value="Plug_dom"/>
</dbReference>
<comment type="subcellular location">
    <subcellularLocation>
        <location evidence="1 7">Cell outer membrane</location>
        <topology evidence="1 7">Multi-pass membrane protein</topology>
    </subcellularLocation>
</comment>
<dbReference type="SUPFAM" id="SSF56935">
    <property type="entry name" value="Porins"/>
    <property type="match status" value="1"/>
</dbReference>
<sequence length="993" mass="108688">MSQTRSRHSFKPTVIATMLGLCLVQGTALAQSTAGDIAGSAAYVQGVQIQIKSLDSGTARVVALGAEGKFRIPALPSGSYDVSLIENGNVVATRNVMVVAGKTVTVDFGEPATKSLRAVTVKAPIVVNGIDTSSVESRSTFNAAQLNELPLPRDVSSVARMTPGTSQGSGYFGNLNSFGGASVAENAYYVNGMNITDSYDSLSFSEVPWQAIDQLDVQTGGYGAEYGFSTGGVTSVNIKRGTNEWHGGVSIDSAPDALRAHLDDEYFRSGSLYRPQSNNTTNSNTYSLWEGGPLIQDKLFVFVIGQFQRNTGSVWNGRTASTSTSSTSYDYNTSKPYKLVKLDWFPNDRNHLEFTGFDDSSRTSYDYFKTSFSGDEVTRTTYNGRLVSKSGGPTTVFKWTSNLTDNLTASLQYGKMKTVSEQYTRSPDGTTTTYDGDVNSTSSSGCPVTFYASRYTGAENSCYASSTLGISNGYSQREDTRLDFQWTLGNHDLSFGYDYNDFTARQGTSYSGGHYYYYYNDNYVYDYVYKTGGTVEVKQNSWYVQDKWHVTSNFLLSLGIRNDGFKNYNTAGDVFVKQDNIWQPRLGFSWDVNGDGASRLFGNLGRYALPIAANVALRAASASVYSETLYSYSGVSSTGVPLNASQIGDTYYYNGENGTSPNATSVTSKNLKPYTQDEAILGYQYTLNTQNDFLNSWVLGIKGTYRKIHNAIDDTCSTQSLYNAATSAGYDTSAWDEWTAPEGASGCWLYNPGSSSTVSVDVDGDGKLDTITMSADSLGSKARRTYKALTLSAEKSTDTWYANVNYTWSQSKGNYEGLVKSNNGQSDTGTTADFDFAQIMQGAYGFLPNDHMHTLKLYGAYKFSPEWQVGLSLQVQSGAPVSCYGGGYGTLDTYYGYGAQWHVCNGEISTQGTQGRTPWTFNASPNLVYKPAAIKGLTAQLSLLNIFNNVKPLQVYQAYETVSSSGTSYYEYYKLGQYYQTPRYARLQLMYEW</sequence>
<dbReference type="PROSITE" id="PS52016">
    <property type="entry name" value="TONB_DEPENDENT_REC_3"/>
    <property type="match status" value="1"/>
</dbReference>
<comment type="caution">
    <text evidence="11">The sequence shown here is derived from an EMBL/GenBank/DDBJ whole genome shotgun (WGS) entry which is preliminary data.</text>
</comment>
<evidence type="ECO:0000259" key="9">
    <source>
        <dbReference type="Pfam" id="PF07715"/>
    </source>
</evidence>
<evidence type="ECO:0000313" key="12">
    <source>
        <dbReference type="Proteomes" id="UP000695802"/>
    </source>
</evidence>
<accession>A0ABS3B0E5</accession>
<dbReference type="InterPro" id="IPR037066">
    <property type="entry name" value="Plug_dom_sf"/>
</dbReference>
<evidence type="ECO:0000256" key="7">
    <source>
        <dbReference type="PROSITE-ProRule" id="PRU01360"/>
    </source>
</evidence>
<evidence type="ECO:0000256" key="1">
    <source>
        <dbReference type="ARBA" id="ARBA00004571"/>
    </source>
</evidence>
<evidence type="ECO:0000256" key="4">
    <source>
        <dbReference type="ARBA" id="ARBA00022692"/>
    </source>
</evidence>
<reference evidence="11 12" key="1">
    <citation type="submission" date="2021-02" db="EMBL/GenBank/DDBJ databases">
        <title>Taxonomically Unique Crown Gall-Associated Xanthomonas Stains Have Deficiency in Virulence Repertories.</title>
        <authorList>
            <person name="Mafakheri H."/>
            <person name="Taghavi S.M."/>
            <person name="Dimkic I."/>
            <person name="Nemanja K."/>
            <person name="Osdaghi E."/>
        </authorList>
    </citation>
    <scope>NUCLEOTIDE SEQUENCE [LARGE SCALE GENOMIC DNA]</scope>
    <source>
        <strain evidence="11 12">FX4</strain>
    </source>
</reference>
<dbReference type="InterPro" id="IPR039426">
    <property type="entry name" value="TonB-dep_rcpt-like"/>
</dbReference>
<dbReference type="PANTHER" id="PTHR30069:SF46">
    <property type="entry name" value="OAR PROTEIN"/>
    <property type="match status" value="1"/>
</dbReference>
<keyword evidence="8" id="KW-0732">Signal</keyword>
<dbReference type="RefSeq" id="WP_206229171.1">
    <property type="nucleotide sequence ID" value="NZ_JAFIWB010000004.1"/>
</dbReference>
<dbReference type="Gene3D" id="2.60.40.1120">
    <property type="entry name" value="Carboxypeptidase-like, regulatory domain"/>
    <property type="match status" value="1"/>
</dbReference>
<keyword evidence="4 7" id="KW-0812">Transmembrane</keyword>
<dbReference type="Pfam" id="PF07715">
    <property type="entry name" value="Plug"/>
    <property type="match status" value="1"/>
</dbReference>
<evidence type="ECO:0000256" key="3">
    <source>
        <dbReference type="ARBA" id="ARBA00022452"/>
    </source>
</evidence>
<keyword evidence="2 7" id="KW-0813">Transport</keyword>
<dbReference type="InterPro" id="IPR057601">
    <property type="entry name" value="Oar-like_b-barrel"/>
</dbReference>